<dbReference type="Gene3D" id="3.40.710.10">
    <property type="entry name" value="DD-peptidase/beta-lactamase superfamily"/>
    <property type="match status" value="1"/>
</dbReference>
<dbReference type="Gene3D" id="3.90.1310.10">
    <property type="entry name" value="Penicillin-binding protein 2a (Domain 2)"/>
    <property type="match status" value="1"/>
</dbReference>
<evidence type="ECO:0000259" key="16">
    <source>
        <dbReference type="Pfam" id="PF03717"/>
    </source>
</evidence>
<dbReference type="GO" id="GO:0071972">
    <property type="term" value="F:peptidoglycan L,D-transpeptidase activity"/>
    <property type="evidence" value="ECO:0007669"/>
    <property type="project" value="TreeGrafter"/>
</dbReference>
<dbReference type="GO" id="GO:0006508">
    <property type="term" value="P:proteolysis"/>
    <property type="evidence" value="ECO:0007669"/>
    <property type="project" value="UniProtKB-KW"/>
</dbReference>
<evidence type="ECO:0000259" key="15">
    <source>
        <dbReference type="Pfam" id="PF00905"/>
    </source>
</evidence>
<evidence type="ECO:0000256" key="13">
    <source>
        <dbReference type="ARBA" id="ARBA00023316"/>
    </source>
</evidence>
<evidence type="ECO:0000256" key="10">
    <source>
        <dbReference type="ARBA" id="ARBA00022984"/>
    </source>
</evidence>
<dbReference type="SUPFAM" id="SSF56519">
    <property type="entry name" value="Penicillin binding protein dimerisation domain"/>
    <property type="match status" value="1"/>
</dbReference>
<evidence type="ECO:0000256" key="3">
    <source>
        <dbReference type="ARBA" id="ARBA00022475"/>
    </source>
</evidence>
<dbReference type="EMBL" id="WESC01000014">
    <property type="protein sequence ID" value="KAB7738974.1"/>
    <property type="molecule type" value="Genomic_DNA"/>
</dbReference>
<keyword evidence="4" id="KW-0997">Cell inner membrane</keyword>
<dbReference type="NCBIfam" id="TIGR03423">
    <property type="entry name" value="pbp2_mrdA"/>
    <property type="match status" value="1"/>
</dbReference>
<evidence type="ECO:0000256" key="4">
    <source>
        <dbReference type="ARBA" id="ARBA00022519"/>
    </source>
</evidence>
<comment type="caution">
    <text evidence="17">The sequence shown here is derived from an EMBL/GenBank/DDBJ whole genome shotgun (WGS) entry which is preliminary data.</text>
</comment>
<dbReference type="RefSeq" id="WP_152217065.1">
    <property type="nucleotide sequence ID" value="NZ_JBAQYD010000034.1"/>
</dbReference>
<dbReference type="PANTHER" id="PTHR30627">
    <property type="entry name" value="PEPTIDOGLYCAN D,D-TRANSPEPTIDASE"/>
    <property type="match status" value="1"/>
</dbReference>
<evidence type="ECO:0000313" key="17">
    <source>
        <dbReference type="EMBL" id="KAB7738974.1"/>
    </source>
</evidence>
<dbReference type="FunFam" id="3.40.710.10:FF:000024">
    <property type="entry name" value="Penicillin-binding protein 2"/>
    <property type="match status" value="1"/>
</dbReference>
<dbReference type="EC" id="3.4.16.4" evidence="17"/>
<dbReference type="Proteomes" id="UP000468901">
    <property type="component" value="Unassembled WGS sequence"/>
</dbReference>
<comment type="subcellular location">
    <subcellularLocation>
        <location evidence="2">Cell membrane</location>
    </subcellularLocation>
    <subcellularLocation>
        <location evidence="1">Membrane</location>
        <topology evidence="1">Single-pass membrane protein</topology>
    </subcellularLocation>
</comment>
<dbReference type="Pfam" id="PF00905">
    <property type="entry name" value="Transpeptidase"/>
    <property type="match status" value="1"/>
</dbReference>
<keyword evidence="6" id="KW-0645">Protease</keyword>
<evidence type="ECO:0000256" key="7">
    <source>
        <dbReference type="ARBA" id="ARBA00022692"/>
    </source>
</evidence>
<dbReference type="InterPro" id="IPR005311">
    <property type="entry name" value="PBP_dimer"/>
</dbReference>
<evidence type="ECO:0000256" key="8">
    <source>
        <dbReference type="ARBA" id="ARBA00022801"/>
    </source>
</evidence>
<dbReference type="InterPro" id="IPR001460">
    <property type="entry name" value="PCN-bd_Tpept"/>
</dbReference>
<dbReference type="Pfam" id="PF03717">
    <property type="entry name" value="PBP_dimer"/>
    <property type="match status" value="1"/>
</dbReference>
<gene>
    <name evidence="17" type="primary">mrdA</name>
    <name evidence="17" type="ORF">F2P47_14325</name>
</gene>
<feature type="transmembrane region" description="Helical" evidence="14">
    <location>
        <begin position="18"/>
        <end position="38"/>
    </location>
</feature>
<keyword evidence="12 14" id="KW-0472">Membrane</keyword>
<keyword evidence="13" id="KW-0961">Cell wall biogenesis/degradation</keyword>
<dbReference type="GO" id="GO:0009252">
    <property type="term" value="P:peptidoglycan biosynthetic process"/>
    <property type="evidence" value="ECO:0007669"/>
    <property type="project" value="UniProtKB-KW"/>
</dbReference>
<keyword evidence="9" id="KW-0133">Cell shape</keyword>
<evidence type="ECO:0000256" key="12">
    <source>
        <dbReference type="ARBA" id="ARBA00023136"/>
    </source>
</evidence>
<evidence type="ECO:0000256" key="9">
    <source>
        <dbReference type="ARBA" id="ARBA00022960"/>
    </source>
</evidence>
<keyword evidence="11 14" id="KW-1133">Transmembrane helix</keyword>
<dbReference type="GO" id="GO:0071555">
    <property type="term" value="P:cell wall organization"/>
    <property type="evidence" value="ECO:0007669"/>
    <property type="project" value="UniProtKB-KW"/>
</dbReference>
<dbReference type="InterPro" id="IPR036138">
    <property type="entry name" value="PBP_dimer_sf"/>
</dbReference>
<evidence type="ECO:0000256" key="6">
    <source>
        <dbReference type="ARBA" id="ARBA00022670"/>
    </source>
</evidence>
<keyword evidence="8 17" id="KW-0378">Hydrolase</keyword>
<dbReference type="Gene3D" id="3.30.1390.30">
    <property type="entry name" value="Penicillin-binding protein 2a, domain 3"/>
    <property type="match status" value="1"/>
</dbReference>
<dbReference type="GO" id="GO:0008658">
    <property type="term" value="F:penicillin binding"/>
    <property type="evidence" value="ECO:0007669"/>
    <property type="project" value="InterPro"/>
</dbReference>
<accession>A0A6N6VE64</accession>
<keyword evidence="18" id="KW-1185">Reference proteome</keyword>
<organism evidence="17 18">
    <name type="scientific">Parvibaculum sedimenti</name>
    <dbReference type="NCBI Taxonomy" id="2608632"/>
    <lineage>
        <taxon>Bacteria</taxon>
        <taxon>Pseudomonadati</taxon>
        <taxon>Pseudomonadota</taxon>
        <taxon>Alphaproteobacteria</taxon>
        <taxon>Hyphomicrobiales</taxon>
        <taxon>Parvibaculaceae</taxon>
        <taxon>Parvibaculum</taxon>
    </lineage>
</organism>
<dbReference type="InterPro" id="IPR050515">
    <property type="entry name" value="Beta-lactam/transpept"/>
</dbReference>
<dbReference type="PANTHER" id="PTHR30627:SF2">
    <property type="entry name" value="PEPTIDOGLYCAN D,D-TRANSPEPTIDASE MRDA"/>
    <property type="match status" value="1"/>
</dbReference>
<dbReference type="GO" id="GO:0008360">
    <property type="term" value="P:regulation of cell shape"/>
    <property type="evidence" value="ECO:0007669"/>
    <property type="project" value="UniProtKB-KW"/>
</dbReference>
<evidence type="ECO:0000256" key="2">
    <source>
        <dbReference type="ARBA" id="ARBA00004236"/>
    </source>
</evidence>
<keyword evidence="3" id="KW-1003">Cell membrane</keyword>
<sequence>MQIDGRDSSRYQTFTRRMLVLGGAQAAAFVVLAGRMYYLQVLKSDEYRMLAEENRINVRLLAPLRGRIVDRYGSVLASNRQNYRAVLVAEQTPNVAETLDRLSRIVAITPFDRKKIMRDIARSPRFMPVTVAEDLSWEQFAQVNINEPDLAGVQPDVGETRQYPYAMELAHVVGYVGPVSDKEMEAADDEQPLLKLPGFRIGKSGIEKTYDQELRGIAGASHVEVNAYGRVIRELSKDQGKPGAEIVLTLDMEIQKFACERLKEESASAVVMDIHSGDILSFVSTPAFDPNEFNMGLSQDQWKLLVGNPYKPLTNKAIAGLYPPGSTFKTMTAIAALEAGIDPNHTVGCNGKYALGNHVFHCWKKEGHGAMNMHDGIKHSCDVYFYDVAKRVGIDAIAKVARRFGLGETYDLEIPGEKKGIVPSREWKRATTGVSWQQGETLITGIGQGFLLTTPLQLAVMASRLANGGFAVKPRLTRAVGGQLLPVPEAPKMDVDPEHLKIVQGGMNGVSNEQGGTAYRARIAEVGMELAGKTGSAQVRRISMAERDSGVRKNDTLEWRLRDHALFICFAPVADPKYAMALVIEHGGSGSGAAAPAARDIMLEVQKRNLARPQAYVPRPDVEEA</sequence>
<dbReference type="SUPFAM" id="SSF56601">
    <property type="entry name" value="beta-lactamase/transpeptidase-like"/>
    <property type="match status" value="1"/>
</dbReference>
<reference evidence="17 18" key="1">
    <citation type="submission" date="2019-09" db="EMBL/GenBank/DDBJ databases">
        <title>Parvibaculum sedimenti sp. nov., isolated from sediment.</title>
        <authorList>
            <person name="Wang Y."/>
        </authorList>
    </citation>
    <scope>NUCLEOTIDE SEQUENCE [LARGE SCALE GENOMIC DNA]</scope>
    <source>
        <strain evidence="17 18">HXT-9</strain>
    </source>
</reference>
<dbReference type="InterPro" id="IPR012338">
    <property type="entry name" value="Beta-lactam/transpept-like"/>
</dbReference>
<keyword evidence="5 17" id="KW-0121">Carboxypeptidase</keyword>
<dbReference type="GO" id="GO:0009002">
    <property type="term" value="F:serine-type D-Ala-D-Ala carboxypeptidase activity"/>
    <property type="evidence" value="ECO:0007669"/>
    <property type="project" value="UniProtKB-EC"/>
</dbReference>
<evidence type="ECO:0000256" key="11">
    <source>
        <dbReference type="ARBA" id="ARBA00022989"/>
    </source>
</evidence>
<name>A0A6N6VE64_9HYPH</name>
<evidence type="ECO:0000256" key="14">
    <source>
        <dbReference type="SAM" id="Phobius"/>
    </source>
</evidence>
<dbReference type="GO" id="GO:0005886">
    <property type="term" value="C:plasma membrane"/>
    <property type="evidence" value="ECO:0007669"/>
    <property type="project" value="UniProtKB-SubCell"/>
</dbReference>
<evidence type="ECO:0000313" key="18">
    <source>
        <dbReference type="Proteomes" id="UP000468901"/>
    </source>
</evidence>
<keyword evidence="10" id="KW-0573">Peptidoglycan synthesis</keyword>
<feature type="domain" description="Penicillin-binding protein transpeptidase" evidence="15">
    <location>
        <begin position="268"/>
        <end position="602"/>
    </location>
</feature>
<protein>
    <submittedName>
        <fullName evidence="17">Penicillin-binding protein 2</fullName>
        <ecNumber evidence="17">3.4.16.4</ecNumber>
    </submittedName>
</protein>
<feature type="domain" description="Penicillin-binding protein dimerisation" evidence="16">
    <location>
        <begin position="63"/>
        <end position="235"/>
    </location>
</feature>
<dbReference type="InterPro" id="IPR017790">
    <property type="entry name" value="Penicillin-binding_protein_2"/>
</dbReference>
<evidence type="ECO:0000256" key="5">
    <source>
        <dbReference type="ARBA" id="ARBA00022645"/>
    </source>
</evidence>
<dbReference type="AlphaFoldDB" id="A0A6N6VE64"/>
<keyword evidence="7 14" id="KW-0812">Transmembrane</keyword>
<proteinExistence type="predicted"/>
<evidence type="ECO:0000256" key="1">
    <source>
        <dbReference type="ARBA" id="ARBA00004167"/>
    </source>
</evidence>